<dbReference type="OMA" id="DARAYMP"/>
<accession>A0A6L0XHD6</accession>
<evidence type="ECO:0000313" key="3">
    <source>
        <dbReference type="Proteomes" id="UP000255414"/>
    </source>
</evidence>
<organism evidence="2 3">
    <name type="scientific">Leishmania infantum</name>
    <dbReference type="NCBI Taxonomy" id="5671"/>
    <lineage>
        <taxon>Eukaryota</taxon>
        <taxon>Discoba</taxon>
        <taxon>Euglenozoa</taxon>
        <taxon>Kinetoplastea</taxon>
        <taxon>Metakinetoplastina</taxon>
        <taxon>Trypanosomatida</taxon>
        <taxon>Trypanosomatidae</taxon>
        <taxon>Leishmaniinae</taxon>
        <taxon>Leishmania</taxon>
    </lineage>
</organism>
<dbReference type="EMBL" id="LR812953">
    <property type="protein sequence ID" value="CAC9484810.1"/>
    <property type="molecule type" value="Genomic_DNA"/>
</dbReference>
<gene>
    <name evidence="2" type="ORF">LINF_200020500</name>
</gene>
<evidence type="ECO:0000313" key="2">
    <source>
        <dbReference type="EMBL" id="CAC9484810.1"/>
    </source>
</evidence>
<proteinExistence type="predicted"/>
<reference evidence="2" key="1">
    <citation type="submission" date="2020-06" db="EMBL/GenBank/DDBJ databases">
        <authorList>
            <person name="Gonzalez-de la Fuente S."/>
            <person name="Peiro-Pastor R."/>
            <person name="Rastrojo A."/>
            <person name="Moreno J."/>
            <person name="Carrasco-Ramiro F."/>
            <person name="Requena JM."/>
            <person name="Aguado B."/>
        </authorList>
    </citation>
    <scope>NUCLEOTIDE SEQUENCE</scope>
</reference>
<keyword evidence="1" id="KW-1133">Transmembrane helix</keyword>
<keyword evidence="1" id="KW-0812">Transmembrane</keyword>
<sequence>MAEETQHDLPTLVSSLQAATVEWSLPAQRLTNSSMAGSSSSSSSGGSGGIAGVQVGRRYLRYAQVLQDIDQLFANVRVRSSAALVAWCASLQQSSVSSRFGALIVDHILQGMLPYVALQRCLRLLDTFLGWVTRPNAGSAELGIGAASPSCPVLVPSHFVVEWIELAWATVTTLSRDNDGTSSPTSTASLCGALQLLPILLRWNLAGSPLPPFRRAQLPHPANMLSLEARLLALQVLPPLLQHQPGALGTQVCTYEMIEYIKRACTRATEPSVRIAVGTSLRGLLEAGLRVTSPTVAYALIDMLLTLCDEASLHSVADEELHDVGVAMGYLLAFYQCDFTMDVLADILQASTASTSKPAGEERSGYRCVGGGGSGRVRWQFFGGSDAVEGSRVVQRSFNERMSRAAQRALATALATLCSCCATPATTADAIHCCFVLLIPLADDARAYMPRLLADAMLEWATQLPSNGYRVVLADALRGYIQRSGENKAVARTAMVALQGVMLTLTSSLQIGFNIAEDVLAAVQATPSLLHAGVEVLGAVARTNLLYARHLQHQCAQVDSADVANTLAFQLQVRALLNTASVLRAGPASHEDTLGEEDRVSLVHVCIRLLLRLSRGDPPRTVQNVHYRQAELIFRLTQLLYDLLRGSAEAVLGAIRDEVLPCTVGFMNLLVGSPAPTIAYYKAVAAACAMLRRAPVISDMERMLAVGFLEAHLASQSNGAEQDASAATSSAATAYFAISRGSLFELISSKPWPTCKDDGSLRWLAAQALKDVATACAQGVPVLSFADACDATVASAAQSMRLLRADLLPNSASEASFGASSAAAETPTHTVEECGGHAVRLLRWTLRHFLQRAGADGVCVALLTSLRTELFEVYCTPVGVGAAESAEDEARRVVQRDVALWNCLCIVEQFLQEASPRTAAALWQNADWDAEVRRWQSLAAQLVPAVARASVEVRLLAAKVLGRCLVFTDQVGLYTSQAMSAAAQGFVGKSVQYDALSALMVLSEAHSCYKECRAAAAVATSTDNDSSPTLPLATSLLVEAWKQITSSAPTANTAAAMSAPLILLLSLRLTRAYPAEVEAALFDSVMAALLAPMTAANRFWWSPESALGVLTAVQQLWTAFPGNMAGASAVRHGTALALLQQSHAEALRGQRASSSTVVTAALDAVHIYTLKQQRERGQAALAGAREQHDLWHALLHQCLDHVTFIPPDEANAAFRANVRVRGQSAALRRRVMLDDGVSRRLAVLWRMAMEGLTEASPPAARGNVWLLNPVDVAVQVDVAIAAATRREWVSVAQSIYTLPLSPRSTWKPLQAGGADLSLKMYLDGIRAVLQARPPHVQVDIAKRDTDMFAAVEEAGAADTVRGGGSDSEDTKEYAEEYGEEGMGGILSEAGGAGGGGGAGEDRGPMTFDLGAGGGHSAAASLTFDVAAKEAAMWLLYGVLHSISASGSSTTTTGRENDDEARRALLPVVVAAAQLVEVHPEVQMSTIAVLQEVLVAWGNATQQQGYSRETPVLLQWKTQLVVGLTTVLQHGLLSLEGCTSLAVQYSRCNMADPSSCRRVLRSLLLLLHACHRLHDRGRGFLLIGGSGAGHVIVALAKVAQASAMHLEGGDGGGSASDDAADAAAAEQSQRNILRSLTSAPCQAALTLLCELFVTAASLANGYVQSADTIGLGWSGGGGGNDDGTSVTSSVYASSTSVSAGDVLQAVAFLTQEPLKAVLGPALRYASGCLAVLVLSTLALSATPPPPPPDGSPSASMAALTSMVTLSGQLAANHQRLLAQLAQERLCARIEKRLSNSQPLQSAWDTVDTGLLRIVTVAPVSRDTAAALLERITPVLSQPAAGGWKAEVAVSILLAGMTASLDLNRLLPLLTVLSVESLLSDVPQEMLARLHQAVRSYLRKGGPTRARALALASPAGLLLAEHCAASDDSSVVCHSPLAHRATWPVVLRLLWEARDPLHVFTVMWSSTPFLAHATLSCSTPLREQVPQHRLQAEVLLAILASLGASSASNTGVNEAVVLLLLRCGRLMSELLVGIMASAEEHAAAPGADALYTVLAYVVAVLCTPLGAAFAVALRPVGLHLMHTVAPSAGPALREAIQRLGSTKAMQLRSFMEGSCA</sequence>
<protein>
    <submittedName>
        <fullName evidence="2">Hypothetical_protein_-_conserved</fullName>
    </submittedName>
</protein>
<evidence type="ECO:0000256" key="1">
    <source>
        <dbReference type="SAM" id="Phobius"/>
    </source>
</evidence>
<feature type="transmembrane region" description="Helical" evidence="1">
    <location>
        <begin position="2047"/>
        <end position="2071"/>
    </location>
</feature>
<name>A0A6L0XHD6_LEIIN</name>
<dbReference type="Proteomes" id="UP000255414">
    <property type="component" value="Chromosome 20"/>
</dbReference>
<keyword evidence="1" id="KW-0472">Membrane</keyword>